<dbReference type="AlphaFoldDB" id="A0A9P1GHD4"/>
<organism evidence="2">
    <name type="scientific">Cladocopium goreaui</name>
    <dbReference type="NCBI Taxonomy" id="2562237"/>
    <lineage>
        <taxon>Eukaryota</taxon>
        <taxon>Sar</taxon>
        <taxon>Alveolata</taxon>
        <taxon>Dinophyceae</taxon>
        <taxon>Suessiales</taxon>
        <taxon>Symbiodiniaceae</taxon>
        <taxon>Cladocopium</taxon>
    </lineage>
</organism>
<proteinExistence type="predicted"/>
<gene>
    <name evidence="2" type="ORF">C1SCF055_LOCUS35808</name>
</gene>
<evidence type="ECO:0000313" key="4">
    <source>
        <dbReference type="Proteomes" id="UP001152797"/>
    </source>
</evidence>
<accession>A0A9P1GHD4</accession>
<evidence type="ECO:0000313" key="3">
    <source>
        <dbReference type="EMBL" id="CAL1163917.1"/>
    </source>
</evidence>
<name>A0A9P1GHD4_9DINO</name>
<feature type="region of interest" description="Disordered" evidence="1">
    <location>
        <begin position="69"/>
        <end position="91"/>
    </location>
</feature>
<dbReference type="EMBL" id="CAMXCT030004850">
    <property type="protein sequence ID" value="CAL4797854.1"/>
    <property type="molecule type" value="Genomic_DNA"/>
</dbReference>
<evidence type="ECO:0000313" key="2">
    <source>
        <dbReference type="EMBL" id="CAI4010542.1"/>
    </source>
</evidence>
<protein>
    <submittedName>
        <fullName evidence="2">Uncharacterized protein</fullName>
    </submittedName>
</protein>
<sequence length="122" mass="13267">MMNGFNFNGHVHLYADAGVVGTANPGTTVMTSMSSPTHDDVVVDEPVSETSWKEYTFPVADDDGTCAWPGDALDSSDSTSPTPCETVPPIENQKTVVRLEIDPAAKKRRITLILDPEESKQW</sequence>
<reference evidence="3" key="2">
    <citation type="submission" date="2024-04" db="EMBL/GenBank/DDBJ databases">
        <authorList>
            <person name="Chen Y."/>
            <person name="Shah S."/>
            <person name="Dougan E. K."/>
            <person name="Thang M."/>
            <person name="Chan C."/>
        </authorList>
    </citation>
    <scope>NUCLEOTIDE SEQUENCE [LARGE SCALE GENOMIC DNA]</scope>
</reference>
<comment type="caution">
    <text evidence="2">The sequence shown here is derived from an EMBL/GenBank/DDBJ whole genome shotgun (WGS) entry which is preliminary data.</text>
</comment>
<dbReference type="EMBL" id="CAMXCT010004850">
    <property type="protein sequence ID" value="CAI4010542.1"/>
    <property type="molecule type" value="Genomic_DNA"/>
</dbReference>
<dbReference type="EMBL" id="CAMXCT020004850">
    <property type="protein sequence ID" value="CAL1163917.1"/>
    <property type="molecule type" value="Genomic_DNA"/>
</dbReference>
<reference evidence="2" key="1">
    <citation type="submission" date="2022-10" db="EMBL/GenBank/DDBJ databases">
        <authorList>
            <person name="Chen Y."/>
            <person name="Dougan E. K."/>
            <person name="Chan C."/>
            <person name="Rhodes N."/>
            <person name="Thang M."/>
        </authorList>
    </citation>
    <scope>NUCLEOTIDE SEQUENCE</scope>
</reference>
<dbReference type="Proteomes" id="UP001152797">
    <property type="component" value="Unassembled WGS sequence"/>
</dbReference>
<keyword evidence="4" id="KW-1185">Reference proteome</keyword>
<evidence type="ECO:0000256" key="1">
    <source>
        <dbReference type="SAM" id="MobiDB-lite"/>
    </source>
</evidence>